<evidence type="ECO:0000313" key="3">
    <source>
        <dbReference type="Proteomes" id="UP001211005"/>
    </source>
</evidence>
<reference evidence="2 3" key="1">
    <citation type="submission" date="2022-12" db="EMBL/GenBank/DDBJ databases">
        <title>Hymenobacter canadensis sp. nov. isolated from lake water of the Cambridge Bay, Canada.</title>
        <authorList>
            <person name="Kim W.H."/>
            <person name="Lee Y.M."/>
        </authorList>
    </citation>
    <scope>NUCLEOTIDE SEQUENCE [LARGE SCALE GENOMIC DNA]</scope>
    <source>
        <strain evidence="2 3">PAMC 29467</strain>
    </source>
</reference>
<evidence type="ECO:0008006" key="4">
    <source>
        <dbReference type="Google" id="ProtNLM"/>
    </source>
</evidence>
<keyword evidence="3" id="KW-1185">Reference proteome</keyword>
<dbReference type="EMBL" id="CP114767">
    <property type="protein sequence ID" value="WBA42334.1"/>
    <property type="molecule type" value="Genomic_DNA"/>
</dbReference>
<proteinExistence type="predicted"/>
<sequence length="69" mass="7979">MEYIIESKLGYRLETRRRSLKFQSQMVQIEKGFRGFAGAAAVRVWNTPSTKEPRNSAALLQEIHQRNPS</sequence>
<evidence type="ECO:0000313" key="2">
    <source>
        <dbReference type="EMBL" id="WBA42334.1"/>
    </source>
</evidence>
<feature type="region of interest" description="Disordered" evidence="1">
    <location>
        <begin position="48"/>
        <end position="69"/>
    </location>
</feature>
<name>A0ABY7LPI8_9BACT</name>
<accession>A0ABY7LPI8</accession>
<protein>
    <recommendedName>
        <fullName evidence="4">Transposase DDE domain-containing protein</fullName>
    </recommendedName>
</protein>
<evidence type="ECO:0000256" key="1">
    <source>
        <dbReference type="SAM" id="MobiDB-lite"/>
    </source>
</evidence>
<dbReference type="Proteomes" id="UP001211005">
    <property type="component" value="Chromosome"/>
</dbReference>
<dbReference type="RefSeq" id="WP_269560390.1">
    <property type="nucleotide sequence ID" value="NZ_CP114767.1"/>
</dbReference>
<gene>
    <name evidence="2" type="ORF">O3303_01975</name>
</gene>
<organism evidence="2 3">
    <name type="scientific">Hymenobacter canadensis</name>
    <dbReference type="NCBI Taxonomy" id="2999067"/>
    <lineage>
        <taxon>Bacteria</taxon>
        <taxon>Pseudomonadati</taxon>
        <taxon>Bacteroidota</taxon>
        <taxon>Cytophagia</taxon>
        <taxon>Cytophagales</taxon>
        <taxon>Hymenobacteraceae</taxon>
        <taxon>Hymenobacter</taxon>
    </lineage>
</organism>